<dbReference type="InterPro" id="IPR010229">
    <property type="entry name" value="Pept_M38_dipep"/>
</dbReference>
<dbReference type="PANTHER" id="PTHR11647:SF1">
    <property type="entry name" value="COLLAPSIN RESPONSE MEDIATOR PROTEIN"/>
    <property type="match status" value="1"/>
</dbReference>
<dbReference type="InterPro" id="IPR050378">
    <property type="entry name" value="Metallo-dep_Hydrolases_sf"/>
</dbReference>
<name>A0ABQ5N8L3_9CLOT</name>
<comment type="caution">
    <text evidence="3">The sequence shown here is derived from an EMBL/GenBank/DDBJ whole genome shotgun (WGS) entry which is preliminary data.</text>
</comment>
<feature type="domain" description="Amidohydrolase-related" evidence="2">
    <location>
        <begin position="266"/>
        <end position="377"/>
    </location>
</feature>
<evidence type="ECO:0000313" key="3">
    <source>
        <dbReference type="EMBL" id="GLC31375.1"/>
    </source>
</evidence>
<keyword evidence="1" id="KW-0479">Metal-binding</keyword>
<keyword evidence="1" id="KW-0645">Protease</keyword>
<organism evidence="3 4">
    <name type="scientific">Clostridium omnivorum</name>
    <dbReference type="NCBI Taxonomy" id="1604902"/>
    <lineage>
        <taxon>Bacteria</taxon>
        <taxon>Bacillati</taxon>
        <taxon>Bacillota</taxon>
        <taxon>Clostridia</taxon>
        <taxon>Eubacteriales</taxon>
        <taxon>Clostridiaceae</taxon>
        <taxon>Clostridium</taxon>
    </lineage>
</organism>
<dbReference type="NCBIfam" id="TIGR01975">
    <property type="entry name" value="isoAsp_dipep"/>
    <property type="match status" value="1"/>
</dbReference>
<keyword evidence="1" id="KW-0482">Metalloprotease</keyword>
<proteinExistence type="inferred from homology"/>
<evidence type="ECO:0000313" key="4">
    <source>
        <dbReference type="Proteomes" id="UP001208567"/>
    </source>
</evidence>
<keyword evidence="1" id="KW-0862">Zinc</keyword>
<evidence type="ECO:0000256" key="1">
    <source>
        <dbReference type="PIRNR" id="PIRNR001238"/>
    </source>
</evidence>
<accession>A0ABQ5N8L3</accession>
<keyword evidence="4" id="KW-1185">Reference proteome</keyword>
<dbReference type="RefSeq" id="WP_264850660.1">
    <property type="nucleotide sequence ID" value="NZ_BRXR01000001.1"/>
</dbReference>
<dbReference type="Proteomes" id="UP001208567">
    <property type="component" value="Unassembled WGS sequence"/>
</dbReference>
<dbReference type="PIRSF" id="PIRSF001238">
    <property type="entry name" value="IadA"/>
    <property type="match status" value="1"/>
</dbReference>
<protein>
    <recommendedName>
        <fullName evidence="1">Isoaspartyl dipeptidase</fullName>
        <ecNumber evidence="1">3.4.19.-</ecNumber>
    </recommendedName>
</protein>
<evidence type="ECO:0000259" key="2">
    <source>
        <dbReference type="Pfam" id="PF01979"/>
    </source>
</evidence>
<dbReference type="SUPFAM" id="SSF51338">
    <property type="entry name" value="Composite domain of metallo-dependent hydrolases"/>
    <property type="match status" value="1"/>
</dbReference>
<comment type="subcellular location">
    <subcellularLocation>
        <location evidence="1">Cytoplasm</location>
    </subcellularLocation>
</comment>
<comment type="cofactor">
    <cofactor evidence="1">
        <name>Zn(2+)</name>
        <dbReference type="ChEBI" id="CHEBI:29105"/>
    </cofactor>
    <text evidence="1">Binds 2 Zn(2+) ions per subunit.</text>
</comment>
<dbReference type="Gene3D" id="2.30.40.10">
    <property type="entry name" value="Urease, subunit C, domain 1"/>
    <property type="match status" value="1"/>
</dbReference>
<comment type="similarity">
    <text evidence="1">Belongs to the peptidase M38 family.</text>
</comment>
<keyword evidence="1" id="KW-0378">Hydrolase</keyword>
<dbReference type="InterPro" id="IPR011059">
    <property type="entry name" value="Metal-dep_hydrolase_composite"/>
</dbReference>
<reference evidence="3 4" key="1">
    <citation type="journal article" date="2024" name="Int. J. Syst. Evol. Microbiol.">
        <title>Clostridium omnivorum sp. nov., isolated from anoxic soil under the treatment of reductive soil disinfestation.</title>
        <authorList>
            <person name="Ueki A."/>
            <person name="Tonouchi A."/>
            <person name="Kaku N."/>
            <person name="Honma S."/>
            <person name="Ueki K."/>
        </authorList>
    </citation>
    <scope>NUCLEOTIDE SEQUENCE [LARGE SCALE GENOMIC DNA]</scope>
    <source>
        <strain evidence="3 4">E14</strain>
    </source>
</reference>
<sequence length="391" mass="42130">MIKLIKGAKIYAPEYRGVKDVLLIGNKIAALEESINLGEIPGVEVKVIDGSSKLLVPGFIDGHVHILGGGGEGGFKTRTPEITLSDITKGGVTTVVGCLGTDGLSRNMVSLLAKAKGLEEEGINTFIYTGSYKVPVTTLTGDVMKDLIAIDKVIGVGEVAISDHRSSQPEYEDIKKLTADARVGGILSGKAGIVNMHLGDGKDMINYLFDIVQNTEIPFTQFLPTHMNRNPHLFEEAIRYAKAGGHVDFTTSSVPSFWEDGEVRASKALKRCLEAGVPIEHITFTSDGQGSLPMFDENKQFTGLQVGKVTSLFEEVKQAVLSENVQFEDAIKVITANPAEILKLKGKGRIAKGYDADVVLLDEKDLSIDTVIAKGRIMIEEGQVQVLGTFE</sequence>
<dbReference type="PANTHER" id="PTHR11647">
    <property type="entry name" value="HYDRANTOINASE/DIHYDROPYRIMIDINASE FAMILY MEMBER"/>
    <property type="match status" value="1"/>
</dbReference>
<comment type="PTM">
    <text evidence="1">Carboxylation allows a single lysine to coordinate two zinc ions.</text>
</comment>
<dbReference type="EC" id="3.4.19.-" evidence="1"/>
<gene>
    <name evidence="3" type="primary">iadA_2</name>
    <name evidence="3" type="ORF">bsdE14_27850</name>
</gene>
<dbReference type="EMBL" id="BRXR01000001">
    <property type="protein sequence ID" value="GLC31375.1"/>
    <property type="molecule type" value="Genomic_DNA"/>
</dbReference>
<dbReference type="Gene3D" id="3.20.20.140">
    <property type="entry name" value="Metal-dependent hydrolases"/>
    <property type="match status" value="1"/>
</dbReference>
<dbReference type="SUPFAM" id="SSF51556">
    <property type="entry name" value="Metallo-dependent hydrolases"/>
    <property type="match status" value="1"/>
</dbReference>
<dbReference type="InterPro" id="IPR006680">
    <property type="entry name" value="Amidohydro-rel"/>
</dbReference>
<dbReference type="Pfam" id="PF01979">
    <property type="entry name" value="Amidohydro_1"/>
    <property type="match status" value="1"/>
</dbReference>
<comment type="function">
    <text evidence="1">Catalyzes the hydrolytic cleavage of a subset of L-isoaspartyl (L-beta-aspartyl) dipeptides. Used to degrade proteins damaged by L-isoaspartyl residues formation.</text>
</comment>
<dbReference type="InterPro" id="IPR032466">
    <property type="entry name" value="Metal_Hydrolase"/>
</dbReference>